<evidence type="ECO:0000256" key="8">
    <source>
        <dbReference type="ARBA" id="ARBA00022827"/>
    </source>
</evidence>
<dbReference type="GO" id="GO:0006811">
    <property type="term" value="P:monoatomic ion transport"/>
    <property type="evidence" value="ECO:0007669"/>
    <property type="project" value="UniProtKB-KW"/>
</dbReference>
<evidence type="ECO:0000256" key="2">
    <source>
        <dbReference type="ARBA" id="ARBA00004141"/>
    </source>
</evidence>
<keyword evidence="12" id="KW-0408">Iron</keyword>
<feature type="transmembrane region" description="Helical" evidence="17">
    <location>
        <begin position="846"/>
        <end position="870"/>
    </location>
</feature>
<evidence type="ECO:0000256" key="6">
    <source>
        <dbReference type="ARBA" id="ARBA00022692"/>
    </source>
</evidence>
<evidence type="ECO:0000256" key="15">
    <source>
        <dbReference type="ARBA" id="ARBA00050970"/>
    </source>
</evidence>
<dbReference type="EC" id="1.16.1.7" evidence="16"/>
<evidence type="ECO:0000256" key="7">
    <source>
        <dbReference type="ARBA" id="ARBA00022723"/>
    </source>
</evidence>
<keyword evidence="11" id="KW-0560">Oxidoreductase</keyword>
<dbReference type="InterPro" id="IPR017927">
    <property type="entry name" value="FAD-bd_FR_type"/>
</dbReference>
<dbReference type="Pfam" id="PF01794">
    <property type="entry name" value="Ferric_reduct"/>
    <property type="match status" value="1"/>
</dbReference>
<evidence type="ECO:0000259" key="18">
    <source>
        <dbReference type="PROSITE" id="PS51384"/>
    </source>
</evidence>
<comment type="similarity">
    <text evidence="3">Belongs to the ferric reductase (FRE) family.</text>
</comment>
<dbReference type="SUPFAM" id="SSF63380">
    <property type="entry name" value="Riboflavin synthase domain-like"/>
    <property type="match status" value="1"/>
</dbReference>
<dbReference type="InterPro" id="IPR050369">
    <property type="entry name" value="RBOH/FRE"/>
</dbReference>
<dbReference type="Proteomes" id="UP001168877">
    <property type="component" value="Unassembled WGS sequence"/>
</dbReference>
<evidence type="ECO:0000256" key="13">
    <source>
        <dbReference type="ARBA" id="ARBA00023065"/>
    </source>
</evidence>
<evidence type="ECO:0000256" key="11">
    <source>
        <dbReference type="ARBA" id="ARBA00023002"/>
    </source>
</evidence>
<evidence type="ECO:0000256" key="1">
    <source>
        <dbReference type="ARBA" id="ARBA00001974"/>
    </source>
</evidence>
<keyword evidence="6 17" id="KW-0812">Transmembrane</keyword>
<feature type="transmembrane region" description="Helical" evidence="17">
    <location>
        <begin position="6"/>
        <end position="29"/>
    </location>
</feature>
<evidence type="ECO:0000256" key="5">
    <source>
        <dbReference type="ARBA" id="ARBA00022630"/>
    </source>
</evidence>
<organism evidence="19 20">
    <name type="scientific">Acer saccharum</name>
    <name type="common">Sugar maple</name>
    <dbReference type="NCBI Taxonomy" id="4024"/>
    <lineage>
        <taxon>Eukaryota</taxon>
        <taxon>Viridiplantae</taxon>
        <taxon>Streptophyta</taxon>
        <taxon>Embryophyta</taxon>
        <taxon>Tracheophyta</taxon>
        <taxon>Spermatophyta</taxon>
        <taxon>Magnoliopsida</taxon>
        <taxon>eudicotyledons</taxon>
        <taxon>Gunneridae</taxon>
        <taxon>Pentapetalae</taxon>
        <taxon>rosids</taxon>
        <taxon>malvids</taxon>
        <taxon>Sapindales</taxon>
        <taxon>Sapindaceae</taxon>
        <taxon>Hippocastanoideae</taxon>
        <taxon>Acereae</taxon>
        <taxon>Acer</taxon>
    </lineage>
</organism>
<dbReference type="InterPro" id="IPR013112">
    <property type="entry name" value="FAD-bd_8"/>
</dbReference>
<dbReference type="SUPFAM" id="SSF52343">
    <property type="entry name" value="Ferredoxin reductase-like, C-terminal NADP-linked domain"/>
    <property type="match status" value="2"/>
</dbReference>
<dbReference type="InterPro" id="IPR013121">
    <property type="entry name" value="Fe_red_NAD-bd_6"/>
</dbReference>
<evidence type="ECO:0000256" key="9">
    <source>
        <dbReference type="ARBA" id="ARBA00022982"/>
    </source>
</evidence>
<keyword evidence="7" id="KW-0479">Metal-binding</keyword>
<dbReference type="FunFam" id="3.40.50.80:FF:000039">
    <property type="entry name" value="Ferric reduction oxidase 3"/>
    <property type="match status" value="2"/>
</dbReference>
<evidence type="ECO:0000313" key="19">
    <source>
        <dbReference type="EMBL" id="KAK0581720.1"/>
    </source>
</evidence>
<protein>
    <recommendedName>
        <fullName evidence="16">ferric-chelate reductase (NADH)</fullName>
        <ecNumber evidence="16">1.16.1.7</ecNumber>
    </recommendedName>
</protein>
<keyword evidence="9" id="KW-0249">Electron transport</keyword>
<feature type="transmembrane region" description="Helical" evidence="17">
    <location>
        <begin position="551"/>
        <end position="571"/>
    </location>
</feature>
<dbReference type="SFLD" id="SFLDG01168">
    <property type="entry name" value="Ferric_reductase_subgroup_(FRE"/>
    <property type="match status" value="2"/>
</dbReference>
<feature type="domain" description="FAD-binding FR-type" evidence="18">
    <location>
        <begin position="33"/>
        <end position="138"/>
    </location>
</feature>
<feature type="transmembrane region" description="Helical" evidence="17">
    <location>
        <begin position="469"/>
        <end position="488"/>
    </location>
</feature>
<dbReference type="AlphaFoldDB" id="A0AA39RX59"/>
<reference evidence="19" key="1">
    <citation type="journal article" date="2022" name="Plant J.">
        <title>Strategies of tolerance reflected in two North American maple genomes.</title>
        <authorList>
            <person name="McEvoy S.L."/>
            <person name="Sezen U.U."/>
            <person name="Trouern-Trend A."/>
            <person name="McMahon S.M."/>
            <person name="Schaberg P.G."/>
            <person name="Yang J."/>
            <person name="Wegrzyn J.L."/>
            <person name="Swenson N.G."/>
        </authorList>
    </citation>
    <scope>NUCLEOTIDE SEQUENCE</scope>
    <source>
        <strain evidence="19">NS2018</strain>
    </source>
</reference>
<evidence type="ECO:0000256" key="10">
    <source>
        <dbReference type="ARBA" id="ARBA00022989"/>
    </source>
</evidence>
<comment type="catalytic activity">
    <reaction evidence="15">
        <text>2 a Fe(II)-siderophore + NAD(+) + H(+) = 2 a Fe(III)-siderophore + NADH</text>
        <dbReference type="Rhea" id="RHEA:15061"/>
        <dbReference type="Rhea" id="RHEA-COMP:11342"/>
        <dbReference type="Rhea" id="RHEA-COMP:11344"/>
        <dbReference type="ChEBI" id="CHEBI:15378"/>
        <dbReference type="ChEBI" id="CHEBI:29033"/>
        <dbReference type="ChEBI" id="CHEBI:29034"/>
        <dbReference type="ChEBI" id="CHEBI:57540"/>
        <dbReference type="ChEBI" id="CHEBI:57945"/>
        <dbReference type="EC" id="1.16.1.7"/>
    </reaction>
</comment>
<dbReference type="SFLD" id="SFLDS00052">
    <property type="entry name" value="Ferric_Reductase_Domain"/>
    <property type="match status" value="2"/>
</dbReference>
<keyword evidence="8" id="KW-0274">FAD</keyword>
<keyword evidence="4" id="KW-0813">Transport</keyword>
<evidence type="ECO:0000256" key="12">
    <source>
        <dbReference type="ARBA" id="ARBA00023004"/>
    </source>
</evidence>
<accession>A0AA39RX59</accession>
<evidence type="ECO:0000256" key="16">
    <source>
        <dbReference type="ARBA" id="ARBA00066905"/>
    </source>
</evidence>
<keyword evidence="13" id="KW-0406">Ion transport</keyword>
<comment type="cofactor">
    <cofactor evidence="1">
        <name>FAD</name>
        <dbReference type="ChEBI" id="CHEBI:57692"/>
    </cofactor>
</comment>
<dbReference type="CDD" id="cd06186">
    <property type="entry name" value="NOX_Duox_like_FAD_NADP"/>
    <property type="match status" value="2"/>
</dbReference>
<dbReference type="PROSITE" id="PS51384">
    <property type="entry name" value="FAD_FR"/>
    <property type="match status" value="2"/>
</dbReference>
<evidence type="ECO:0000256" key="17">
    <source>
        <dbReference type="SAM" id="Phobius"/>
    </source>
</evidence>
<dbReference type="GO" id="GO:0140618">
    <property type="term" value="F:ferric-chelate reductase (NADH) activity"/>
    <property type="evidence" value="ECO:0007669"/>
    <property type="project" value="UniProtKB-EC"/>
</dbReference>
<evidence type="ECO:0000313" key="20">
    <source>
        <dbReference type="Proteomes" id="UP001168877"/>
    </source>
</evidence>
<dbReference type="GO" id="GO:0046872">
    <property type="term" value="F:metal ion binding"/>
    <property type="evidence" value="ECO:0007669"/>
    <property type="project" value="UniProtKB-KW"/>
</dbReference>
<feature type="transmembrane region" description="Helical" evidence="17">
    <location>
        <begin position="257"/>
        <end position="284"/>
    </location>
</feature>
<keyword evidence="20" id="KW-1185">Reference proteome</keyword>
<evidence type="ECO:0000256" key="4">
    <source>
        <dbReference type="ARBA" id="ARBA00022448"/>
    </source>
</evidence>
<gene>
    <name evidence="19" type="ORF">LWI29_017141</name>
</gene>
<proteinExistence type="inferred from homology"/>
<evidence type="ECO:0000256" key="14">
    <source>
        <dbReference type="ARBA" id="ARBA00023136"/>
    </source>
</evidence>
<dbReference type="InterPro" id="IPR013130">
    <property type="entry name" value="Fe3_Rdtase_TM_dom"/>
</dbReference>
<feature type="transmembrane region" description="Helical" evidence="17">
    <location>
        <begin position="508"/>
        <end position="530"/>
    </location>
</feature>
<keyword evidence="10 17" id="KW-1133">Transmembrane helix</keyword>
<dbReference type="Pfam" id="PF08030">
    <property type="entry name" value="NAD_binding_6"/>
    <property type="match status" value="2"/>
</dbReference>
<keyword evidence="5" id="KW-0285">Flavoprotein</keyword>
<dbReference type="PANTHER" id="PTHR11972:SF41">
    <property type="entry name" value="FERRIC REDUCTION OXIDASE 2"/>
    <property type="match status" value="1"/>
</dbReference>
<sequence length="1015" mass="113970">MFFFVLHVGIAYACMMLPGFYLFLVDRYLRFLQSRQRVRLVSARVLPCETFELNFSKTPGLKYNPTSILFLNVPSISKMQWHPFTITSNSNLEPEKLSVMIKTEGSWSRKLHQMLSSSNPIDRLQVSVEGPYGPASTHFLRHDTLVMVSGGSGITPFISVIRELIYASTIVKCKTPQIILICSFKKSSDLTMLDLLLPIDGSANELSNLKIQIEAYVTREKQQPTTEQNSKELVQALWFKPNPTDSPISSILGPNSWLWLAVVISSSFIIFLILIGIIGTYYIYPIDHNTNKKQNAQEANQIQNLEVSTPTGSPLPSSFYNADRELESLPYQSLVQSTNVHYGERPDLKRMLFDLKGSSVGVMVCGPKTMRHEVATICSSGLADNLHFESISFSCINGRKQRLALLKKPMVVKGPLGIVSSIELGFFTMFIALLVWSLSIYIHNSFATITPISSAADGKQVWEAKLKSTAFRLGLVGNICLVFLFFPVARGSSLLPLFGLTSEASIKYHIWLGHLVMAFFTAHGICYIVLWIATNNITQMIKWAKTGTSNVAGEIALLAGLAMWATTIPRIRQKFFELFFYTHYLYIVFMFFFVLHVGISYACMMLPGFYLFLVDRYLRFLQSRKCVRLVSARVLPCETIELNFSKTPGLKYNPTSILFVNVPSISKMQWHPFTITSNSNLEPENISVMIKSEGSWSKKLNQMLSSSNPIDRLQVSVEGPYGPASTHFLRHDTLVMVSGGSGITPFISVIRELIYASTTVKCKTPQIILICSFKSSSDLTMLDLLLPIDGSPNELSNMKIQIEAYVTREKQQPTTEQNSKELVRALWFKPNPTDSPISSILGPNSWLWLAVVISSSFIIFLILIRIIGRYYIYPIDHNTDRVFSSSLKSFLHMLVMCVCIAATASLAVIWNKKQNAQEANQIQNVEVSTLTGSPLPSLFYNANRELESLPYQSLVQSTNVHYSERPDLKRMLFDLKGSSVGVMVCGPKNMRHEVATICSSGLADNLHFESISFSW</sequence>
<keyword evidence="14 17" id="KW-0472">Membrane</keyword>
<evidence type="ECO:0000256" key="3">
    <source>
        <dbReference type="ARBA" id="ARBA00006278"/>
    </source>
</evidence>
<dbReference type="Gene3D" id="3.40.50.80">
    <property type="entry name" value="Nucleotide-binding domain of ferredoxin-NADP reductase (FNR) module"/>
    <property type="match status" value="3"/>
</dbReference>
<feature type="transmembrane region" description="Helical" evidence="17">
    <location>
        <begin position="583"/>
        <end position="614"/>
    </location>
</feature>
<name>A0AA39RX59_ACESA</name>
<reference evidence="19" key="2">
    <citation type="submission" date="2023-06" db="EMBL/GenBank/DDBJ databases">
        <authorList>
            <person name="Swenson N.G."/>
            <person name="Wegrzyn J.L."/>
            <person name="Mcevoy S.L."/>
        </authorList>
    </citation>
    <scope>NUCLEOTIDE SEQUENCE</scope>
    <source>
        <strain evidence="19">NS2018</strain>
        <tissue evidence="19">Leaf</tissue>
    </source>
</reference>
<dbReference type="PANTHER" id="PTHR11972">
    <property type="entry name" value="NADPH OXIDASE"/>
    <property type="match status" value="1"/>
</dbReference>
<feature type="domain" description="FAD-binding FR-type" evidence="18">
    <location>
        <begin position="622"/>
        <end position="727"/>
    </location>
</feature>
<feature type="transmembrane region" description="Helical" evidence="17">
    <location>
        <begin position="890"/>
        <end position="910"/>
    </location>
</feature>
<dbReference type="GO" id="GO:0005886">
    <property type="term" value="C:plasma membrane"/>
    <property type="evidence" value="ECO:0007669"/>
    <property type="project" value="TreeGrafter"/>
</dbReference>
<comment type="caution">
    <text evidence="19">The sequence shown here is derived from an EMBL/GenBank/DDBJ whole genome shotgun (WGS) entry which is preliminary data.</text>
</comment>
<dbReference type="InterPro" id="IPR017938">
    <property type="entry name" value="Riboflavin_synthase-like_b-brl"/>
</dbReference>
<dbReference type="InterPro" id="IPR039261">
    <property type="entry name" value="FNR_nucleotide-bd"/>
</dbReference>
<feature type="transmembrane region" description="Helical" evidence="17">
    <location>
        <begin position="416"/>
        <end position="436"/>
    </location>
</feature>
<dbReference type="Pfam" id="PF08022">
    <property type="entry name" value="FAD_binding_8"/>
    <property type="match status" value="2"/>
</dbReference>
<comment type="subcellular location">
    <subcellularLocation>
        <location evidence="2">Membrane</location>
        <topology evidence="2">Multi-pass membrane protein</topology>
    </subcellularLocation>
</comment>
<dbReference type="EMBL" id="JAUESC010000384">
    <property type="protein sequence ID" value="KAK0581720.1"/>
    <property type="molecule type" value="Genomic_DNA"/>
</dbReference>